<proteinExistence type="predicted"/>
<evidence type="ECO:0000313" key="2">
    <source>
        <dbReference type="Proteomes" id="UP001497382"/>
    </source>
</evidence>
<dbReference type="Proteomes" id="UP001497382">
    <property type="component" value="Unassembled WGS sequence"/>
</dbReference>
<organism evidence="1 2">
    <name type="scientific">Larinioides sclopetarius</name>
    <dbReference type="NCBI Taxonomy" id="280406"/>
    <lineage>
        <taxon>Eukaryota</taxon>
        <taxon>Metazoa</taxon>
        <taxon>Ecdysozoa</taxon>
        <taxon>Arthropoda</taxon>
        <taxon>Chelicerata</taxon>
        <taxon>Arachnida</taxon>
        <taxon>Araneae</taxon>
        <taxon>Araneomorphae</taxon>
        <taxon>Entelegynae</taxon>
        <taxon>Araneoidea</taxon>
        <taxon>Araneidae</taxon>
        <taxon>Larinioides</taxon>
    </lineage>
</organism>
<keyword evidence="2" id="KW-1185">Reference proteome</keyword>
<dbReference type="AlphaFoldDB" id="A0AAV2BZ15"/>
<gene>
    <name evidence="1" type="ORF">LARSCL_LOCUS22174</name>
</gene>
<accession>A0AAV2BZ15</accession>
<evidence type="ECO:0000313" key="1">
    <source>
        <dbReference type="EMBL" id="CAL1300884.1"/>
    </source>
</evidence>
<comment type="caution">
    <text evidence="1">The sequence shown here is derived from an EMBL/GenBank/DDBJ whole genome shotgun (WGS) entry which is preliminary data.</text>
</comment>
<dbReference type="EMBL" id="CAXIEN010000587">
    <property type="protein sequence ID" value="CAL1300884.1"/>
    <property type="molecule type" value="Genomic_DNA"/>
</dbReference>
<protein>
    <submittedName>
        <fullName evidence="1">Uncharacterized protein</fullName>
    </submittedName>
</protein>
<name>A0AAV2BZ15_9ARAC</name>
<sequence length="57" mass="6910">MKYALMRSLLVMVEVNEPVTFQWSYSEKYSGYFFLFKNLNYFQGTKKKIGFNFQFIS</sequence>
<reference evidence="1 2" key="1">
    <citation type="submission" date="2024-04" db="EMBL/GenBank/DDBJ databases">
        <authorList>
            <person name="Rising A."/>
            <person name="Reimegard J."/>
            <person name="Sonavane S."/>
            <person name="Akerstrom W."/>
            <person name="Nylinder S."/>
            <person name="Hedman E."/>
            <person name="Kallberg Y."/>
        </authorList>
    </citation>
    <scope>NUCLEOTIDE SEQUENCE [LARGE SCALE GENOMIC DNA]</scope>
</reference>